<comment type="cofactor">
    <cofactor evidence="7">
        <name>Cu(2+)</name>
        <dbReference type="ChEBI" id="CHEBI:29036"/>
    </cofactor>
    <text evidence="7">Binds 2 copper ions per subunit.</text>
</comment>
<dbReference type="InterPro" id="IPR022739">
    <property type="entry name" value="Polyphenol_oxidase_cen"/>
</dbReference>
<feature type="disulfide bond" evidence="8">
    <location>
        <begin position="107"/>
        <end position="124"/>
    </location>
</feature>
<keyword evidence="2 7" id="KW-0479">Metal-binding</keyword>
<proteinExistence type="inferred from homology"/>
<evidence type="ECO:0000256" key="7">
    <source>
        <dbReference type="PIRSR" id="PIRSR000290-1"/>
    </source>
</evidence>
<feature type="compositionally biased region" description="Low complexity" evidence="10">
    <location>
        <begin position="9"/>
        <end position="18"/>
    </location>
</feature>
<evidence type="ECO:0000259" key="11">
    <source>
        <dbReference type="PROSITE" id="PS00498"/>
    </source>
</evidence>
<evidence type="ECO:0000256" key="10">
    <source>
        <dbReference type="SAM" id="MobiDB-lite"/>
    </source>
</evidence>
<gene>
    <name evidence="12" type="ORF">BUALT_Bualt18G0035400</name>
</gene>
<dbReference type="Pfam" id="PF12142">
    <property type="entry name" value="PPO1_DWL"/>
    <property type="match status" value="1"/>
</dbReference>
<feature type="domain" description="Tyrosinase copper-binding" evidence="11">
    <location>
        <begin position="361"/>
        <end position="372"/>
    </location>
</feature>
<evidence type="ECO:0000256" key="9">
    <source>
        <dbReference type="PIRSR" id="PIRSR000290-3"/>
    </source>
</evidence>
<keyword evidence="13" id="KW-1185">Reference proteome</keyword>
<dbReference type="PIRSF" id="PIRSF000290">
    <property type="entry name" value="PPO_plant"/>
    <property type="match status" value="1"/>
</dbReference>
<sequence>MASLALSFSTTTSTTTTTRPSQPKPSHNFCTHATRHHRFNVSCKTTNSSGQNQKDNQNSEISQPKLERRNLLLGIGGLYGATSNFLVSDATPTALATPITSPDLSKCATGTNLNTQQPLDVNCCPPTSTQIIDYKLPPVNKMRFRPAAHLAGKEYFAKFEKAIALMKALPPDDPRNFMQQANVHCAYCNLTYQQTGDPKLKLQIHNCWHFYPWHRWYLYFYERILGKLIDDPTFGLPFWNWDNPDGMVMPQEFVRKESPLFNGRRNQQHLPPAVTDLAYSAQSPTNPKKIIPNNLTIMYSEMVRNGSKLEDFYGAKYVTGTKPDPGPGSVERGSHTAMHGWVGEATPSGEDMGNFYSTGRDPLFYSHHANVDRLWTIWRGLRESKPKDFPDSDWLNADFLFYDENAQLVRVKVVDTLDNEKMGYIYQDVDLPWLKNRPIARVKKSKVAASSGAQPAETVFPVKLDKVVKVLVNRPKKSRSKKDKEKEEELLVIEGIEVDTATFVKFDVFVNDEDDKPDEFDKAEYAGCYSQVPHKNSMTVKTTIRLGLTELMEDLDAEDDEKILVSLVPKAGGEVITIGGIKIIYAS</sequence>
<dbReference type="InterPro" id="IPR016213">
    <property type="entry name" value="Polyphenol_oxidase"/>
</dbReference>
<evidence type="ECO:0000256" key="1">
    <source>
        <dbReference type="ARBA" id="ARBA00009928"/>
    </source>
</evidence>
<evidence type="ECO:0000256" key="4">
    <source>
        <dbReference type="ARBA" id="ARBA00023002"/>
    </source>
</evidence>
<name>A0AAV6W7X4_9LAMI</name>
<dbReference type="InterPro" id="IPR008922">
    <property type="entry name" value="Di-copper_centre_dom_sf"/>
</dbReference>
<keyword evidence="6 8" id="KW-1015">Disulfide bond</keyword>
<reference evidence="12" key="1">
    <citation type="submission" date="2019-10" db="EMBL/GenBank/DDBJ databases">
        <authorList>
            <person name="Zhang R."/>
            <person name="Pan Y."/>
            <person name="Wang J."/>
            <person name="Ma R."/>
            <person name="Yu S."/>
        </authorList>
    </citation>
    <scope>NUCLEOTIDE SEQUENCE</scope>
    <source>
        <strain evidence="12">LA-IB0</strain>
        <tissue evidence="12">Leaf</tissue>
    </source>
</reference>
<dbReference type="PANTHER" id="PTHR11474">
    <property type="entry name" value="TYROSINASE FAMILY MEMBER"/>
    <property type="match status" value="1"/>
</dbReference>
<dbReference type="Gene3D" id="1.10.1280.10">
    <property type="entry name" value="Di-copper center containing domain from catechol oxidase"/>
    <property type="match status" value="1"/>
</dbReference>
<feature type="compositionally biased region" description="Polar residues" evidence="10">
    <location>
        <begin position="43"/>
        <end position="62"/>
    </location>
</feature>
<dbReference type="PRINTS" id="PR00092">
    <property type="entry name" value="TYROSINASE"/>
</dbReference>
<dbReference type="Pfam" id="PF12143">
    <property type="entry name" value="PPO1_KFDV"/>
    <property type="match status" value="1"/>
</dbReference>
<feature type="binding site" evidence="7">
    <location>
        <position position="335"/>
    </location>
    <ligand>
        <name>Cu cation</name>
        <dbReference type="ChEBI" id="CHEBI:23378"/>
        <label>B</label>
    </ligand>
</feature>
<comment type="similarity">
    <text evidence="1">Belongs to the tyrosinase family.</text>
</comment>
<feature type="binding site" evidence="7">
    <location>
        <position position="214"/>
    </location>
    <ligand>
        <name>Cu cation</name>
        <dbReference type="ChEBI" id="CHEBI:23378"/>
        <label>A</label>
    </ligand>
</feature>
<dbReference type="Proteomes" id="UP000826271">
    <property type="component" value="Unassembled WGS sequence"/>
</dbReference>
<evidence type="ECO:0000256" key="6">
    <source>
        <dbReference type="ARBA" id="ARBA00023157"/>
    </source>
</evidence>
<dbReference type="GO" id="GO:0046148">
    <property type="term" value="P:pigment biosynthetic process"/>
    <property type="evidence" value="ECO:0007669"/>
    <property type="project" value="InterPro"/>
</dbReference>
<dbReference type="InterPro" id="IPR022740">
    <property type="entry name" value="Polyphenol_oxidase_C"/>
</dbReference>
<accession>A0AAV6W7X4</accession>
<evidence type="ECO:0000256" key="8">
    <source>
        <dbReference type="PIRSR" id="PIRSR000290-2"/>
    </source>
</evidence>
<feature type="binding site" evidence="7">
    <location>
        <position position="205"/>
    </location>
    <ligand>
        <name>Cu cation</name>
        <dbReference type="ChEBI" id="CHEBI:23378"/>
        <label>A</label>
    </ligand>
</feature>
<dbReference type="PANTHER" id="PTHR11474:SF95">
    <property type="entry name" value="POLYPHENOL OXIDASE, CHLOROPLASTIC-LIKE"/>
    <property type="match status" value="1"/>
</dbReference>
<keyword evidence="5 7" id="KW-0186">Copper</keyword>
<feature type="region of interest" description="Disordered" evidence="10">
    <location>
        <begin position="1"/>
        <end position="30"/>
    </location>
</feature>
<dbReference type="GO" id="GO:0004097">
    <property type="term" value="F:catechol oxidase activity"/>
    <property type="evidence" value="ECO:0007669"/>
    <property type="project" value="InterPro"/>
</dbReference>
<feature type="binding site" evidence="7">
    <location>
        <position position="339"/>
    </location>
    <ligand>
        <name>Cu cation</name>
        <dbReference type="ChEBI" id="CHEBI:23378"/>
        <label>B</label>
    </ligand>
</feature>
<comment type="caution">
    <text evidence="12">The sequence shown here is derived from an EMBL/GenBank/DDBJ whole genome shotgun (WGS) entry which is preliminary data.</text>
</comment>
<feature type="binding site" evidence="7">
    <location>
        <position position="184"/>
    </location>
    <ligand>
        <name>Cu cation</name>
        <dbReference type="ChEBI" id="CHEBI:23378"/>
        <label>A</label>
    </ligand>
</feature>
<feature type="disulfide bond" evidence="8">
    <location>
        <begin position="123"/>
        <end position="185"/>
    </location>
</feature>
<dbReference type="AlphaFoldDB" id="A0AAV6W7X4"/>
<feature type="binding site" evidence="7">
    <location>
        <position position="368"/>
    </location>
    <ligand>
        <name>Cu cation</name>
        <dbReference type="ChEBI" id="CHEBI:23378"/>
        <label>B</label>
    </ligand>
</feature>
<dbReference type="Pfam" id="PF00264">
    <property type="entry name" value="Tyrosinase"/>
    <property type="match status" value="1"/>
</dbReference>
<dbReference type="InterPro" id="IPR050316">
    <property type="entry name" value="Tyrosinase/Hemocyanin"/>
</dbReference>
<feature type="region of interest" description="Disordered" evidence="10">
    <location>
        <begin position="43"/>
        <end position="65"/>
    </location>
</feature>
<evidence type="ECO:0000313" key="12">
    <source>
        <dbReference type="EMBL" id="KAG8364790.1"/>
    </source>
</evidence>
<feature type="cross-link" description="2'-(S-cysteinyl)-histidine (Cys-His)" evidence="9">
    <location>
        <begin position="188"/>
        <end position="205"/>
    </location>
</feature>
<dbReference type="PROSITE" id="PS00498">
    <property type="entry name" value="TYROSINASE_2"/>
    <property type="match status" value="1"/>
</dbReference>
<keyword evidence="4" id="KW-0560">Oxidoreductase</keyword>
<organism evidence="12 13">
    <name type="scientific">Buddleja alternifolia</name>
    <dbReference type="NCBI Taxonomy" id="168488"/>
    <lineage>
        <taxon>Eukaryota</taxon>
        <taxon>Viridiplantae</taxon>
        <taxon>Streptophyta</taxon>
        <taxon>Embryophyta</taxon>
        <taxon>Tracheophyta</taxon>
        <taxon>Spermatophyta</taxon>
        <taxon>Magnoliopsida</taxon>
        <taxon>eudicotyledons</taxon>
        <taxon>Gunneridae</taxon>
        <taxon>Pentapetalae</taxon>
        <taxon>asterids</taxon>
        <taxon>lamiids</taxon>
        <taxon>Lamiales</taxon>
        <taxon>Scrophulariaceae</taxon>
        <taxon>Buddlejeae</taxon>
        <taxon>Buddleja</taxon>
    </lineage>
</organism>
<dbReference type="InterPro" id="IPR002227">
    <property type="entry name" value="Tyrosinase_Cu-bd"/>
</dbReference>
<evidence type="ECO:0000313" key="13">
    <source>
        <dbReference type="Proteomes" id="UP000826271"/>
    </source>
</evidence>
<evidence type="ECO:0000256" key="3">
    <source>
        <dbReference type="ARBA" id="ARBA00022784"/>
    </source>
</evidence>
<keyword evidence="3" id="KW-0883">Thioether bond</keyword>
<feature type="compositionally biased region" description="Polar residues" evidence="10">
    <location>
        <begin position="19"/>
        <end position="30"/>
    </location>
</feature>
<dbReference type="SUPFAM" id="SSF48056">
    <property type="entry name" value="Di-copper centre-containing domain"/>
    <property type="match status" value="1"/>
</dbReference>
<dbReference type="GO" id="GO:0046872">
    <property type="term" value="F:metal ion binding"/>
    <property type="evidence" value="ECO:0007669"/>
    <property type="project" value="UniProtKB-KW"/>
</dbReference>
<dbReference type="EMBL" id="WHWC01000018">
    <property type="protein sequence ID" value="KAG8364790.1"/>
    <property type="molecule type" value="Genomic_DNA"/>
</dbReference>
<evidence type="ECO:0000256" key="2">
    <source>
        <dbReference type="ARBA" id="ARBA00022723"/>
    </source>
</evidence>
<protein>
    <recommendedName>
        <fullName evidence="11">Tyrosinase copper-binding domain-containing protein</fullName>
    </recommendedName>
</protein>
<evidence type="ECO:0000256" key="5">
    <source>
        <dbReference type="ARBA" id="ARBA00023008"/>
    </source>
</evidence>